<evidence type="ECO:0000313" key="1">
    <source>
        <dbReference type="EMBL" id="MCD9097046.1"/>
    </source>
</evidence>
<dbReference type="RefSeq" id="WP_232135982.1">
    <property type="nucleotide sequence ID" value="NZ_JAJQKU010000002.1"/>
</dbReference>
<reference evidence="1" key="1">
    <citation type="submission" date="2021-12" db="EMBL/GenBank/DDBJ databases">
        <authorList>
            <person name="Ulrich A."/>
        </authorList>
    </citation>
    <scope>NUCLEOTIDE SEQUENCE</scope>
    <source>
        <strain evidence="1">A1P009</strain>
    </source>
</reference>
<dbReference type="Proteomes" id="UP001430360">
    <property type="component" value="Unassembled WGS sequence"/>
</dbReference>
<reference evidence="1" key="2">
    <citation type="journal article" date="2022" name="Syst. Appl. Microbiol.">
        <title>Physiological and genomic characterisation of Luteimonas fraxinea sp. nov., a bacterial species associated with trees tolerant to ash dieback.</title>
        <authorList>
            <person name="Ulrich K."/>
            <person name="Becker R."/>
            <person name="Behrendt U."/>
            <person name="Kube M."/>
            <person name="Schneck V."/>
            <person name="Ulrich A."/>
        </authorList>
    </citation>
    <scope>NUCLEOTIDE SEQUENCE</scope>
    <source>
        <strain evidence="1">A1P009</strain>
    </source>
</reference>
<organism evidence="1 2">
    <name type="scientific">Luteimonas fraxinea</name>
    <dbReference type="NCBI Taxonomy" id="2901869"/>
    <lineage>
        <taxon>Bacteria</taxon>
        <taxon>Pseudomonadati</taxon>
        <taxon>Pseudomonadota</taxon>
        <taxon>Gammaproteobacteria</taxon>
        <taxon>Lysobacterales</taxon>
        <taxon>Lysobacteraceae</taxon>
        <taxon>Luteimonas</taxon>
    </lineage>
</organism>
<evidence type="ECO:0000313" key="2">
    <source>
        <dbReference type="Proteomes" id="UP001430360"/>
    </source>
</evidence>
<protein>
    <submittedName>
        <fullName evidence="1">Uncharacterized protein</fullName>
    </submittedName>
</protein>
<comment type="caution">
    <text evidence="1">The sequence shown here is derived from an EMBL/GenBank/DDBJ whole genome shotgun (WGS) entry which is preliminary data.</text>
</comment>
<gene>
    <name evidence="1" type="ORF">LTT95_08850</name>
</gene>
<sequence length="141" mass="15792">MVEVARDWAILQNLQARLQTIRIANGYRTEIGGDVQLERPSTPPVAPMITLYAGGRTYPQDAQSRTEREFTLIVEIRVPVGVDAPNAMAVAADADVEQALDEYLPQPLALPLVFEESLILEQPEGVPELVVQQMYTTRYRR</sequence>
<dbReference type="EMBL" id="JAJQKU010000002">
    <property type="protein sequence ID" value="MCD9097046.1"/>
    <property type="molecule type" value="Genomic_DNA"/>
</dbReference>
<name>A0ABS8UE73_9GAMM</name>
<proteinExistence type="predicted"/>
<keyword evidence="2" id="KW-1185">Reference proteome</keyword>
<accession>A0ABS8UE73</accession>